<feature type="region of interest" description="Disordered" evidence="8">
    <location>
        <begin position="256"/>
        <end position="282"/>
    </location>
</feature>
<feature type="domain" description="BED-type" evidence="9">
    <location>
        <begin position="20"/>
        <end position="55"/>
    </location>
</feature>
<comment type="caution">
    <text evidence="10">The sequence shown here is derived from an EMBL/GenBank/DDBJ whole genome shotgun (WGS) entry which is preliminary data.</text>
</comment>
<dbReference type="PANTHER" id="PTHR46481:SF10">
    <property type="entry name" value="ZINC FINGER BED DOMAIN-CONTAINING PROTEIN 39"/>
    <property type="match status" value="1"/>
</dbReference>
<dbReference type="PANTHER" id="PTHR46481">
    <property type="entry name" value="ZINC FINGER BED DOMAIN-CONTAINING PROTEIN 4"/>
    <property type="match status" value="1"/>
</dbReference>
<keyword evidence="4" id="KW-0862">Zinc</keyword>
<dbReference type="SUPFAM" id="SSF53098">
    <property type="entry name" value="Ribonuclease H-like"/>
    <property type="match status" value="1"/>
</dbReference>
<keyword evidence="11" id="KW-1185">Reference proteome</keyword>
<evidence type="ECO:0000256" key="2">
    <source>
        <dbReference type="ARBA" id="ARBA00022723"/>
    </source>
</evidence>
<dbReference type="InterPro" id="IPR003656">
    <property type="entry name" value="Znf_BED"/>
</dbReference>
<evidence type="ECO:0000256" key="6">
    <source>
        <dbReference type="ARBA" id="ARBA00023163"/>
    </source>
</evidence>
<sequence length="402" mass="45509">MSANSAIIKFAFTEHKEICSPGARKKHSAKCNFCKVSLTETAGTTSMFTRHLERRYPERYLEYKARSTASLSDPTQPQIAVFALNIQLYSPNSARQQAITQSILQDLIVGCSLPLSIVENPYFLNVLDCKYTPVSRATLTEKLIPHLVTKVKDDIIKALEVQPNVAITTDLWSDRRLRSFLGVTAHVICKNKDSYILQSFLLDCSRFTGKHCGERIALAFDSIVEEYGIGHKTSYILTDNTSNMKRAFKVRMLEVEQPEGDSSDELDDETMWEDAEDSDPWSTGERLSCFAHSLQLVINDGMKEVKAIARAIAKASKFTTLLHSSSKHRDLFEAHFGCNKRIRMDEEDPEEPFSHQIYFLAAMLDPQFGLTWVDLDVQNGETGPSLKRCSCSTNRRRCRSIR</sequence>
<evidence type="ECO:0000313" key="11">
    <source>
        <dbReference type="Proteomes" id="UP000823561"/>
    </source>
</evidence>
<dbReference type="GO" id="GO:0003677">
    <property type="term" value="F:DNA binding"/>
    <property type="evidence" value="ECO:0007669"/>
    <property type="project" value="InterPro"/>
</dbReference>
<keyword evidence="2" id="KW-0479">Metal-binding</keyword>
<dbReference type="AlphaFoldDB" id="A0AAV6GRK7"/>
<protein>
    <recommendedName>
        <fullName evidence="9">BED-type domain-containing protein</fullName>
    </recommendedName>
</protein>
<dbReference type="Proteomes" id="UP000823561">
    <property type="component" value="Chromosome 8"/>
</dbReference>
<reference evidence="10" key="1">
    <citation type="submission" date="2020-10" db="EMBL/GenBank/DDBJ databases">
        <title>Chromosome-scale genome assembly of the Allis shad, Alosa alosa.</title>
        <authorList>
            <person name="Margot Z."/>
            <person name="Christophe K."/>
            <person name="Cabau C."/>
            <person name="Louis A."/>
            <person name="Berthelot C."/>
            <person name="Parey E."/>
            <person name="Roest Crollius H."/>
            <person name="Montfort J."/>
            <person name="Robinson-Rechavi M."/>
            <person name="Bucao C."/>
            <person name="Bouchez O."/>
            <person name="Gislard M."/>
            <person name="Lluch J."/>
            <person name="Milhes M."/>
            <person name="Lampietro C."/>
            <person name="Lopez Roques C."/>
            <person name="Donnadieu C."/>
            <person name="Braasch I."/>
            <person name="Desvignes T."/>
            <person name="Postlethwait J."/>
            <person name="Bobe J."/>
            <person name="Guiguen Y."/>
        </authorList>
    </citation>
    <scope>NUCLEOTIDE SEQUENCE</scope>
    <source>
        <strain evidence="10">M-15738</strain>
        <tissue evidence="10">Blood</tissue>
    </source>
</reference>
<name>A0AAV6GRK7_9TELE</name>
<keyword evidence="5" id="KW-0805">Transcription regulation</keyword>
<proteinExistence type="predicted"/>
<evidence type="ECO:0000256" key="8">
    <source>
        <dbReference type="SAM" id="MobiDB-lite"/>
    </source>
</evidence>
<evidence type="ECO:0000256" key="1">
    <source>
        <dbReference type="ARBA" id="ARBA00004123"/>
    </source>
</evidence>
<keyword evidence="3" id="KW-0863">Zinc-finger</keyword>
<evidence type="ECO:0000313" key="10">
    <source>
        <dbReference type="EMBL" id="KAG5276587.1"/>
    </source>
</evidence>
<evidence type="ECO:0000256" key="5">
    <source>
        <dbReference type="ARBA" id="ARBA00023015"/>
    </source>
</evidence>
<gene>
    <name evidence="10" type="ORF">AALO_G00107380</name>
</gene>
<accession>A0AAV6GRK7</accession>
<dbReference type="GO" id="GO:0005634">
    <property type="term" value="C:nucleus"/>
    <property type="evidence" value="ECO:0007669"/>
    <property type="project" value="UniProtKB-SubCell"/>
</dbReference>
<dbReference type="GO" id="GO:0008270">
    <property type="term" value="F:zinc ion binding"/>
    <property type="evidence" value="ECO:0007669"/>
    <property type="project" value="UniProtKB-KW"/>
</dbReference>
<evidence type="ECO:0000256" key="3">
    <source>
        <dbReference type="ARBA" id="ARBA00022771"/>
    </source>
</evidence>
<comment type="subcellular location">
    <subcellularLocation>
        <location evidence="1">Nucleus</location>
    </subcellularLocation>
</comment>
<organism evidence="10 11">
    <name type="scientific">Alosa alosa</name>
    <name type="common">allis shad</name>
    <dbReference type="NCBI Taxonomy" id="278164"/>
    <lineage>
        <taxon>Eukaryota</taxon>
        <taxon>Metazoa</taxon>
        <taxon>Chordata</taxon>
        <taxon>Craniata</taxon>
        <taxon>Vertebrata</taxon>
        <taxon>Euteleostomi</taxon>
        <taxon>Actinopterygii</taxon>
        <taxon>Neopterygii</taxon>
        <taxon>Teleostei</taxon>
        <taxon>Clupei</taxon>
        <taxon>Clupeiformes</taxon>
        <taxon>Clupeoidei</taxon>
        <taxon>Clupeidae</taxon>
        <taxon>Alosa</taxon>
    </lineage>
</organism>
<keyword evidence="7" id="KW-0539">Nucleus</keyword>
<dbReference type="Pfam" id="PF02892">
    <property type="entry name" value="zf-BED"/>
    <property type="match status" value="1"/>
</dbReference>
<dbReference type="InterPro" id="IPR052035">
    <property type="entry name" value="ZnF_BED_domain_contain"/>
</dbReference>
<evidence type="ECO:0000256" key="4">
    <source>
        <dbReference type="ARBA" id="ARBA00022833"/>
    </source>
</evidence>
<feature type="compositionally biased region" description="Acidic residues" evidence="8">
    <location>
        <begin position="256"/>
        <end position="279"/>
    </location>
</feature>
<keyword evidence="6" id="KW-0804">Transcription</keyword>
<dbReference type="EMBL" id="JADWDJ010000008">
    <property type="protein sequence ID" value="KAG5276587.1"/>
    <property type="molecule type" value="Genomic_DNA"/>
</dbReference>
<evidence type="ECO:0000256" key="7">
    <source>
        <dbReference type="ARBA" id="ARBA00023242"/>
    </source>
</evidence>
<dbReference type="InterPro" id="IPR012337">
    <property type="entry name" value="RNaseH-like_sf"/>
</dbReference>
<evidence type="ECO:0000259" key="9">
    <source>
        <dbReference type="Pfam" id="PF02892"/>
    </source>
</evidence>